<feature type="compositionally biased region" description="Basic and acidic residues" evidence="1">
    <location>
        <begin position="93"/>
        <end position="103"/>
    </location>
</feature>
<evidence type="ECO:0000313" key="2">
    <source>
        <dbReference type="EMBL" id="GFE16114.1"/>
    </source>
</evidence>
<keyword evidence="3" id="KW-1185">Reference proteome</keyword>
<protein>
    <submittedName>
        <fullName evidence="2">Uncharacterized protein</fullName>
    </submittedName>
</protein>
<evidence type="ECO:0000256" key="1">
    <source>
        <dbReference type="SAM" id="MobiDB-lite"/>
    </source>
</evidence>
<evidence type="ECO:0000313" key="3">
    <source>
        <dbReference type="Proteomes" id="UP000430079"/>
    </source>
</evidence>
<feature type="region of interest" description="Disordered" evidence="1">
    <location>
        <begin position="50"/>
        <end position="69"/>
    </location>
</feature>
<dbReference type="AlphaFoldDB" id="A0A640SYX7"/>
<organism evidence="2 3">
    <name type="scientific">Streptomyces glebosus</name>
    <dbReference type="NCBI Taxonomy" id="249580"/>
    <lineage>
        <taxon>Bacteria</taxon>
        <taxon>Bacillati</taxon>
        <taxon>Actinomycetota</taxon>
        <taxon>Actinomycetes</taxon>
        <taxon>Kitasatosporales</taxon>
        <taxon>Streptomycetaceae</taxon>
        <taxon>Streptomyces</taxon>
    </lineage>
</organism>
<gene>
    <name evidence="2" type="ORF">Sgleb_41610</name>
</gene>
<dbReference type="EMBL" id="BLIO01000001">
    <property type="protein sequence ID" value="GFE16114.1"/>
    <property type="molecule type" value="Genomic_DNA"/>
</dbReference>
<reference evidence="2 3" key="1">
    <citation type="submission" date="2019-12" db="EMBL/GenBank/DDBJ databases">
        <title>Whole genome shotgun sequence of Streptomyces hygroscopicus subsp. glebosus NBRC 13786.</title>
        <authorList>
            <person name="Ichikawa N."/>
            <person name="Kimura A."/>
            <person name="Kitahashi Y."/>
            <person name="Komaki H."/>
            <person name="Tamura T."/>
        </authorList>
    </citation>
    <scope>NUCLEOTIDE SEQUENCE [LARGE SCALE GENOMIC DNA]</scope>
    <source>
        <strain evidence="2 3">NBRC 13786</strain>
    </source>
</reference>
<comment type="caution">
    <text evidence="2">The sequence shown here is derived from an EMBL/GenBank/DDBJ whole genome shotgun (WGS) entry which is preliminary data.</text>
</comment>
<accession>A0A640SYX7</accession>
<dbReference type="Proteomes" id="UP000430079">
    <property type="component" value="Unassembled WGS sequence"/>
</dbReference>
<sequence>MRCQNPASVLVALRTESFRGLTARQVLQWESARTAAQGHPRHKVRAYLPHGLRSKQMHTRRTRRTPRGVAVTVVGSTAVRKKAPRPAPALPRRPREPPPDRGRLYRTAPRG</sequence>
<feature type="compositionally biased region" description="Basic residues" evidence="1">
    <location>
        <begin position="52"/>
        <end position="66"/>
    </location>
</feature>
<name>A0A640SYX7_9ACTN</name>
<feature type="region of interest" description="Disordered" evidence="1">
    <location>
        <begin position="74"/>
        <end position="111"/>
    </location>
</feature>
<proteinExistence type="predicted"/>